<dbReference type="SMART" id="SM00560">
    <property type="entry name" value="LamGL"/>
    <property type="match status" value="1"/>
</dbReference>
<proteinExistence type="predicted"/>
<protein>
    <submittedName>
        <fullName evidence="5">T9SS type A sorting domain-containing protein</fullName>
    </submittedName>
</protein>
<dbReference type="Gene3D" id="2.60.120.200">
    <property type="match status" value="2"/>
</dbReference>
<evidence type="ECO:0000256" key="3">
    <source>
        <dbReference type="SAM" id="SignalP"/>
    </source>
</evidence>
<feature type="chain" id="PRO_5047528944" evidence="3">
    <location>
        <begin position="32"/>
        <end position="1398"/>
    </location>
</feature>
<dbReference type="InterPro" id="IPR058515">
    <property type="entry name" value="DUF8202"/>
</dbReference>
<accession>A0ABT0H5N3</accession>
<dbReference type="InterPro" id="IPR026444">
    <property type="entry name" value="Secre_tail"/>
</dbReference>
<organism evidence="5 6">
    <name type="scientific">Psychroserpens algicola</name>
    <dbReference type="NCBI Taxonomy" id="1719034"/>
    <lineage>
        <taxon>Bacteria</taxon>
        <taxon>Pseudomonadati</taxon>
        <taxon>Bacteroidota</taxon>
        <taxon>Flavobacteriia</taxon>
        <taxon>Flavobacteriales</taxon>
        <taxon>Flavobacteriaceae</taxon>
        <taxon>Psychroserpens</taxon>
    </lineage>
</organism>
<gene>
    <name evidence="5" type="ORF">MUY34_02580</name>
</gene>
<dbReference type="EMBL" id="JALPQF010000002">
    <property type="protein sequence ID" value="MCK8479487.1"/>
    <property type="molecule type" value="Genomic_DNA"/>
</dbReference>
<keyword evidence="6" id="KW-1185">Reference proteome</keyword>
<dbReference type="InterPro" id="IPR006558">
    <property type="entry name" value="LamG-like"/>
</dbReference>
<keyword evidence="1 3" id="KW-0732">Signal</keyword>
<evidence type="ECO:0000313" key="6">
    <source>
        <dbReference type="Proteomes" id="UP001203687"/>
    </source>
</evidence>
<dbReference type="NCBIfam" id="TIGR04183">
    <property type="entry name" value="Por_Secre_tail"/>
    <property type="match status" value="1"/>
</dbReference>
<sequence length="1398" mass="152476">MKMINNFGRSVITKFVVLICFLIFNTIVAFAQDASLTFPSASVVVPASPGSVSTQLQLWMKADASTSTTTNNQRVNSWGDNSGNSFSVVKGSTNGPTYLTNAINFNPALRFTRSGGEYMKIATASVSGTGLDVTPSPDTGITNPSSMSIFAAFLTDQSGAGTILSRATSSSRSYQLWLGDRDRVVHYTLARTSGTGQGDPNSGINYGITHARNDPKISSLVVDINGASLANDPNEATGKIKKYVNGYLDPLTTYTDGDAGFGTGETTNMDVIIGGRRNSNNTDVGNLLQGRVAEIIVYDRALSAMERQKVETYMAIKYGITLGYNDEYYRWENSPNHTTTFGYSGTSNDYVLSNNAYAWTGSDNAGFGYNVFGIARDDNSGLLQLKSKSVHVAEITKETSVLTMEDESGSISNDRDYLLVGNNGVQVSLQSATVPERITSTIGRIWKARESSNDVGTIKLDFDLSQWSISGSSDLEMIVSKNSDLSNYKNITGTYNSSTKTVTFTGLNLEDGDYFTLAKLEELQDSYHFNFTGTSNYVDLGDNFDLNPTGFTVSAWINRTSNSNNTSILGKRNATNSQGYDFKLDASGRLEMSWRSLTNTYQTVSTNAVVPIGKWHHVAAIYDGTTISLYIDGILARSRVKAQPGSSSQPLLIGASGDTPGRFFDGDIDEVRIFNTDLSLDQLRFIMNQEIENKSNTVTGSYFEKMGVSPTKNEVATVPWNSLELYMPFSHVRGNCLFNKSSQVSKNGRLYNVPNSSIDIQTAPLPYISTQNGSWDSSSSWENGSIQPIPGAKSIVNTSLNVDWNIVETSHNITMDNTSVNNKNRSLLGLFVESNTITVSGDNALHTGNGLTVTHYLKLDGDIDLNGESQLIQTLDSDLDVTSAGQLEKDQQGTRDKYTYNYWSSPVGAPSTSANNTNYAIKNTFKDGTNPSSPIGINFITNGYDGTSGSPIGIADYWIWKFANQPDDDYSAWQHVRSTGVMKPGEGFTMKGIANTSGNVSLEQNYVVKGKPNNGDITLPLNAGNDYLIGNPYASAIDAHQFILDNAPTIDAPGNTTGTLYFWEHWGGGSHVLAEYQGGYATYNLAGAVPAVAFGTADPDVDQTSLIGTKLPGRYIPVGQGFFVVGENTGTIKFNNDQRVFVTEAGSSSVFMRTDESDTAQTNQDVNGEEDTRLKMRLVFESATTYKRKILITVDENASAGYDWGYDAELYDNQVDDMYWLINDTKYVIQGINALTSQTVLPLGVNLSSSGEQKISLDKIENVVDPMQIYLHDIDLGIYHDLKSGVYSFNSGQGVYLSRFEIVFSIPESLSVETAEVDDDTLQVFYENEDESITINNPKNLIIDNVEVFTILGQSVFASDEYVSEQTLKIDAKTFSTGTYIIKVETETGSYTKKILVN</sequence>
<dbReference type="Proteomes" id="UP001203687">
    <property type="component" value="Unassembled WGS sequence"/>
</dbReference>
<evidence type="ECO:0000256" key="1">
    <source>
        <dbReference type="ARBA" id="ARBA00022729"/>
    </source>
</evidence>
<evidence type="ECO:0000259" key="4">
    <source>
        <dbReference type="SMART" id="SM00560"/>
    </source>
</evidence>
<dbReference type="InterPro" id="IPR013320">
    <property type="entry name" value="ConA-like_dom_sf"/>
</dbReference>
<dbReference type="PANTHER" id="PTHR42535:SF2">
    <property type="entry name" value="CHROMOSOME UNDETERMINED SCAFFOLD_146, WHOLE GENOME SHOTGUN SEQUENCE"/>
    <property type="match status" value="1"/>
</dbReference>
<dbReference type="PANTHER" id="PTHR42535">
    <property type="entry name" value="OOKINETE PROTEIN, PUTATIVE-RELATED"/>
    <property type="match status" value="1"/>
</dbReference>
<dbReference type="Pfam" id="PF26628">
    <property type="entry name" value="DUF8202"/>
    <property type="match status" value="1"/>
</dbReference>
<evidence type="ECO:0000313" key="5">
    <source>
        <dbReference type="EMBL" id="MCK8479487.1"/>
    </source>
</evidence>
<dbReference type="SUPFAM" id="SSF49899">
    <property type="entry name" value="Concanavalin A-like lectins/glucanases"/>
    <property type="match status" value="2"/>
</dbReference>
<evidence type="ECO:0000256" key="2">
    <source>
        <dbReference type="ARBA" id="ARBA00023157"/>
    </source>
</evidence>
<comment type="caution">
    <text evidence="5">The sequence shown here is derived from an EMBL/GenBank/DDBJ whole genome shotgun (WGS) entry which is preliminary data.</text>
</comment>
<feature type="signal peptide" evidence="3">
    <location>
        <begin position="1"/>
        <end position="31"/>
    </location>
</feature>
<keyword evidence="2" id="KW-1015">Disulfide bond</keyword>
<dbReference type="RefSeq" id="WP_248411801.1">
    <property type="nucleotide sequence ID" value="NZ_JALPQF010000002.1"/>
</dbReference>
<dbReference type="Pfam" id="PF18962">
    <property type="entry name" value="Por_Secre_tail"/>
    <property type="match status" value="1"/>
</dbReference>
<dbReference type="Pfam" id="PF13385">
    <property type="entry name" value="Laminin_G_3"/>
    <property type="match status" value="1"/>
</dbReference>
<reference evidence="5" key="1">
    <citation type="submission" date="2022-04" db="EMBL/GenBank/DDBJ databases">
        <authorList>
            <person name="Ren T."/>
        </authorList>
    </citation>
    <scope>NUCLEOTIDE SEQUENCE</scope>
    <source>
        <strain evidence="5">F63249</strain>
    </source>
</reference>
<feature type="domain" description="LamG-like jellyroll fold" evidence="4">
    <location>
        <begin position="549"/>
        <end position="681"/>
    </location>
</feature>
<name>A0ABT0H5N3_9FLAO</name>